<dbReference type="GO" id="GO:0009086">
    <property type="term" value="P:methionine biosynthetic process"/>
    <property type="evidence" value="ECO:0007669"/>
    <property type="project" value="TreeGrafter"/>
</dbReference>
<dbReference type="EMBL" id="FNZA01000027">
    <property type="protein sequence ID" value="SEJ87507.1"/>
    <property type="molecule type" value="Genomic_DNA"/>
</dbReference>
<keyword evidence="2" id="KW-0808">Transferase</keyword>
<dbReference type="PIRSF" id="PIRSF000443">
    <property type="entry name" value="Homoser_Ac_trans"/>
    <property type="match status" value="1"/>
</dbReference>
<dbReference type="STRING" id="856736.SAMN04488058_1275"/>
<dbReference type="OrthoDB" id="9800754at2"/>
<dbReference type="SUPFAM" id="SSF53474">
    <property type="entry name" value="alpha/beta-Hydrolases"/>
    <property type="match status" value="1"/>
</dbReference>
<protein>
    <submittedName>
        <fullName evidence="2">Homoserine O-acetyltransferase</fullName>
    </submittedName>
</protein>
<gene>
    <name evidence="2" type="ORF">SAMN04488058_1275</name>
</gene>
<evidence type="ECO:0000313" key="2">
    <source>
        <dbReference type="EMBL" id="SEJ87507.1"/>
    </source>
</evidence>
<dbReference type="Gene3D" id="3.40.50.1820">
    <property type="entry name" value="alpha/beta hydrolase"/>
    <property type="match status" value="1"/>
</dbReference>
<dbReference type="AlphaFoldDB" id="A0A1H7CFY3"/>
<dbReference type="PANTHER" id="PTHR32268:SF11">
    <property type="entry name" value="HOMOSERINE O-ACETYLTRANSFERASE"/>
    <property type="match status" value="1"/>
</dbReference>
<dbReference type="GO" id="GO:0009092">
    <property type="term" value="P:homoserine metabolic process"/>
    <property type="evidence" value="ECO:0007669"/>
    <property type="project" value="TreeGrafter"/>
</dbReference>
<reference evidence="3" key="1">
    <citation type="submission" date="2016-10" db="EMBL/GenBank/DDBJ databases">
        <authorList>
            <person name="Varghese N."/>
            <person name="Submissions S."/>
        </authorList>
    </citation>
    <scope>NUCLEOTIDE SEQUENCE [LARGE SCALE GENOMIC DNA]</scope>
    <source>
        <strain evidence="3">CGMCC 1.10218</strain>
    </source>
</reference>
<sequence>MDQHTEAGSAEAGPAQAHFVLRREAVIGGVTVPVELGAHSWGRLSPARDNAVLVCHYYTGTMRAAGAGPDGTPGWWDALIGPGRAIDTERYFVVCMNTLSNVQVRDPDVISTGPDSRHPDGEPWGERFPKWDFGDLHALQVELMHELGLARWHAVVGPSLGGIQALHWAARTPELAPRVGAIVTSPAAGPVLRDAFYPLLRGAAASGGLEEALRLISLLGFGGDGLELTFREADFSEYLRGRMAACSLPHLLDIGRAVLTHDLAAVAPQGELFRRWRESGLQLLTVNATVDQFFPVAEMRAFARDSQAAGVQHTHLEFGSPLGHLGCLQAAPELCAGLRELLAAPDARPLPPELAYLPAPESA</sequence>
<dbReference type="Proteomes" id="UP000199223">
    <property type="component" value="Unassembled WGS sequence"/>
</dbReference>
<name>A0A1H7CFY3_9DEIO</name>
<feature type="active site" evidence="1">
    <location>
        <position position="291"/>
    </location>
</feature>
<keyword evidence="3" id="KW-1185">Reference proteome</keyword>
<accession>A0A1H7CFY3</accession>
<feature type="active site" evidence="1">
    <location>
        <position position="324"/>
    </location>
</feature>
<dbReference type="GO" id="GO:0004414">
    <property type="term" value="F:homoserine O-acetyltransferase activity"/>
    <property type="evidence" value="ECO:0007669"/>
    <property type="project" value="TreeGrafter"/>
</dbReference>
<organism evidence="2 3">
    <name type="scientific">Deinococcus reticulitermitis</name>
    <dbReference type="NCBI Taxonomy" id="856736"/>
    <lineage>
        <taxon>Bacteria</taxon>
        <taxon>Thermotogati</taxon>
        <taxon>Deinococcota</taxon>
        <taxon>Deinococci</taxon>
        <taxon>Deinococcales</taxon>
        <taxon>Deinococcaceae</taxon>
        <taxon>Deinococcus</taxon>
    </lineage>
</organism>
<feature type="active site" description="Nucleophile" evidence="1">
    <location>
        <position position="159"/>
    </location>
</feature>
<evidence type="ECO:0000256" key="1">
    <source>
        <dbReference type="PIRSR" id="PIRSR000443-1"/>
    </source>
</evidence>
<dbReference type="RefSeq" id="WP_143068401.1">
    <property type="nucleotide sequence ID" value="NZ_FNZA01000027.1"/>
</dbReference>
<dbReference type="InterPro" id="IPR029058">
    <property type="entry name" value="AB_hydrolase_fold"/>
</dbReference>
<dbReference type="InterPro" id="IPR008220">
    <property type="entry name" value="HAT_MetX-like"/>
</dbReference>
<evidence type="ECO:0000313" key="3">
    <source>
        <dbReference type="Proteomes" id="UP000199223"/>
    </source>
</evidence>
<dbReference type="PANTHER" id="PTHR32268">
    <property type="entry name" value="HOMOSERINE O-ACETYLTRANSFERASE"/>
    <property type="match status" value="1"/>
</dbReference>
<proteinExistence type="predicted"/>